<proteinExistence type="predicted"/>
<gene>
    <name evidence="2" type="ORF">GJ744_005618</name>
</gene>
<dbReference type="Proteomes" id="UP000606974">
    <property type="component" value="Unassembled WGS sequence"/>
</dbReference>
<keyword evidence="3" id="KW-1185">Reference proteome</keyword>
<accession>A0A8H7A8L6</accession>
<dbReference type="EMBL" id="JAACFV010000241">
    <property type="protein sequence ID" value="KAF7502531.1"/>
    <property type="molecule type" value="Genomic_DNA"/>
</dbReference>
<evidence type="ECO:0000256" key="1">
    <source>
        <dbReference type="SAM" id="MobiDB-lite"/>
    </source>
</evidence>
<dbReference type="AlphaFoldDB" id="A0A8H7A8L6"/>
<name>A0A8H7A8L6_9EURO</name>
<evidence type="ECO:0000313" key="2">
    <source>
        <dbReference type="EMBL" id="KAF7502531.1"/>
    </source>
</evidence>
<sequence>MIHNSTKHSAQRASERYYKQARHEKVGQSNRVSGAKMQPTGRLAMAKCSNHRPGQLNFICTPGGKESSSPRKAAAFQQWIPFLVGSG</sequence>
<evidence type="ECO:0000313" key="3">
    <source>
        <dbReference type="Proteomes" id="UP000606974"/>
    </source>
</evidence>
<feature type="compositionally biased region" description="Basic and acidic residues" evidence="1">
    <location>
        <begin position="13"/>
        <end position="26"/>
    </location>
</feature>
<feature type="region of interest" description="Disordered" evidence="1">
    <location>
        <begin position="1"/>
        <end position="38"/>
    </location>
</feature>
<protein>
    <submittedName>
        <fullName evidence="2">Uncharacterized protein</fullName>
    </submittedName>
</protein>
<reference evidence="2" key="1">
    <citation type="submission" date="2020-02" db="EMBL/GenBank/DDBJ databases">
        <authorList>
            <person name="Palmer J.M."/>
        </authorList>
    </citation>
    <scope>NUCLEOTIDE SEQUENCE</scope>
    <source>
        <strain evidence="2">EPUS1.4</strain>
        <tissue evidence="2">Thallus</tissue>
    </source>
</reference>
<comment type="caution">
    <text evidence="2">The sequence shown here is derived from an EMBL/GenBank/DDBJ whole genome shotgun (WGS) entry which is preliminary data.</text>
</comment>
<organism evidence="2 3">
    <name type="scientific">Endocarpon pusillum</name>
    <dbReference type="NCBI Taxonomy" id="364733"/>
    <lineage>
        <taxon>Eukaryota</taxon>
        <taxon>Fungi</taxon>
        <taxon>Dikarya</taxon>
        <taxon>Ascomycota</taxon>
        <taxon>Pezizomycotina</taxon>
        <taxon>Eurotiomycetes</taxon>
        <taxon>Chaetothyriomycetidae</taxon>
        <taxon>Verrucariales</taxon>
        <taxon>Verrucariaceae</taxon>
        <taxon>Endocarpon</taxon>
    </lineage>
</organism>
<feature type="compositionally biased region" description="Basic residues" evidence="1">
    <location>
        <begin position="1"/>
        <end position="10"/>
    </location>
</feature>